<reference evidence="1" key="1">
    <citation type="submission" date="2020-11" db="EMBL/GenBank/DDBJ databases">
        <authorList>
            <person name="Koelle M."/>
            <person name="Horta M.A.C."/>
            <person name="Nowrousian M."/>
            <person name="Ohm R.A."/>
            <person name="Benz P."/>
            <person name="Pilgard A."/>
        </authorList>
    </citation>
    <scope>NUCLEOTIDE SEQUENCE</scope>
    <source>
        <strain evidence="1">FPRL280</strain>
    </source>
</reference>
<organism evidence="1 2">
    <name type="scientific">Rhodonia placenta</name>
    <dbReference type="NCBI Taxonomy" id="104341"/>
    <lineage>
        <taxon>Eukaryota</taxon>
        <taxon>Fungi</taxon>
        <taxon>Dikarya</taxon>
        <taxon>Basidiomycota</taxon>
        <taxon>Agaricomycotina</taxon>
        <taxon>Agaricomycetes</taxon>
        <taxon>Polyporales</taxon>
        <taxon>Adustoporiaceae</taxon>
        <taxon>Rhodonia</taxon>
    </lineage>
</organism>
<dbReference type="Proteomes" id="UP000639403">
    <property type="component" value="Unassembled WGS sequence"/>
</dbReference>
<name>A0A8H7NTP8_9APHY</name>
<evidence type="ECO:0000313" key="2">
    <source>
        <dbReference type="Proteomes" id="UP000639403"/>
    </source>
</evidence>
<sequence>MSRLLHHDLFDYTSGRWPLLESILPHVLLAGVPERLQNYGDSVSQSTTPPLLPANFDELAETERTDAEGVYRRSAFEVWQNVFGLGLDGWVPAQEAVALCTQAKEKALAEATSEEERAEIMAHWPWDDMGEGKSYIRDIGYKYNVPFTQSLV</sequence>
<evidence type="ECO:0000313" key="1">
    <source>
        <dbReference type="EMBL" id="KAF9802125.1"/>
    </source>
</evidence>
<gene>
    <name evidence="1" type="ORF">IEO21_09973</name>
</gene>
<comment type="caution">
    <text evidence="1">The sequence shown here is derived from an EMBL/GenBank/DDBJ whole genome shotgun (WGS) entry which is preliminary data.</text>
</comment>
<dbReference type="AlphaFoldDB" id="A0A8H7NTP8"/>
<proteinExistence type="predicted"/>
<dbReference type="EMBL" id="JADOXO010000609">
    <property type="protein sequence ID" value="KAF9802125.1"/>
    <property type="molecule type" value="Genomic_DNA"/>
</dbReference>
<protein>
    <submittedName>
        <fullName evidence="1">Uncharacterized protein</fullName>
    </submittedName>
</protein>
<accession>A0A8H7NTP8</accession>
<reference evidence="1" key="2">
    <citation type="journal article" name="Front. Microbiol.">
        <title>Degradative Capacity of Two Strains of Rhodonia placenta: From Phenotype to Genotype.</title>
        <authorList>
            <person name="Kolle M."/>
            <person name="Horta M.A.C."/>
            <person name="Nowrousian M."/>
            <person name="Ohm R.A."/>
            <person name="Benz J.P."/>
            <person name="Pilgard A."/>
        </authorList>
    </citation>
    <scope>NUCLEOTIDE SEQUENCE</scope>
    <source>
        <strain evidence="1">FPRL280</strain>
    </source>
</reference>